<evidence type="ECO:0000313" key="1">
    <source>
        <dbReference type="EMBL" id="CAG8819962.1"/>
    </source>
</evidence>
<organism evidence="1 2">
    <name type="scientific">Dentiscutata erythropus</name>
    <dbReference type="NCBI Taxonomy" id="1348616"/>
    <lineage>
        <taxon>Eukaryota</taxon>
        <taxon>Fungi</taxon>
        <taxon>Fungi incertae sedis</taxon>
        <taxon>Mucoromycota</taxon>
        <taxon>Glomeromycotina</taxon>
        <taxon>Glomeromycetes</taxon>
        <taxon>Diversisporales</taxon>
        <taxon>Gigasporaceae</taxon>
        <taxon>Dentiscutata</taxon>
    </lineage>
</organism>
<reference evidence="1" key="1">
    <citation type="submission" date="2021-06" db="EMBL/GenBank/DDBJ databases">
        <authorList>
            <person name="Kallberg Y."/>
            <person name="Tangrot J."/>
            <person name="Rosling A."/>
        </authorList>
    </citation>
    <scope>NUCLEOTIDE SEQUENCE</scope>
    <source>
        <strain evidence="1">MA453B</strain>
    </source>
</reference>
<dbReference type="OrthoDB" id="2435053at2759"/>
<comment type="caution">
    <text evidence="1">The sequence shown here is derived from an EMBL/GenBank/DDBJ whole genome shotgun (WGS) entry which is preliminary data.</text>
</comment>
<feature type="non-terminal residue" evidence="1">
    <location>
        <position position="1"/>
    </location>
</feature>
<dbReference type="AlphaFoldDB" id="A0A9N9KAE1"/>
<dbReference type="EMBL" id="CAJVPY010058660">
    <property type="protein sequence ID" value="CAG8819962.1"/>
    <property type="molecule type" value="Genomic_DNA"/>
</dbReference>
<dbReference type="Proteomes" id="UP000789405">
    <property type="component" value="Unassembled WGS sequence"/>
</dbReference>
<protein>
    <submittedName>
        <fullName evidence="1">14937_t:CDS:1</fullName>
    </submittedName>
</protein>
<accession>A0A9N9KAE1</accession>
<gene>
    <name evidence="1" type="ORF">DERYTH_LOCUS26867</name>
</gene>
<evidence type="ECO:0000313" key="2">
    <source>
        <dbReference type="Proteomes" id="UP000789405"/>
    </source>
</evidence>
<name>A0A9N9KAE1_9GLOM</name>
<keyword evidence="2" id="KW-1185">Reference proteome</keyword>
<sequence>INATLSENQVNNTRDKIFLNDEFNEDSNLAERNIYPADNTLAKWDLITLFADNLEPLFYLMNS</sequence>
<proteinExistence type="predicted"/>